<evidence type="ECO:0000256" key="1">
    <source>
        <dbReference type="SAM" id="Phobius"/>
    </source>
</evidence>
<organism evidence="2 3">
    <name type="scientific">Clostridium porci</name>
    <dbReference type="NCBI Taxonomy" id="2605778"/>
    <lineage>
        <taxon>Bacteria</taxon>
        <taxon>Bacillati</taxon>
        <taxon>Bacillota</taxon>
        <taxon>Clostridia</taxon>
        <taxon>Eubacteriales</taxon>
        <taxon>Clostridiaceae</taxon>
        <taxon>Clostridium</taxon>
    </lineage>
</organism>
<feature type="transmembrane region" description="Helical" evidence="1">
    <location>
        <begin position="226"/>
        <end position="246"/>
    </location>
</feature>
<evidence type="ECO:0008006" key="4">
    <source>
        <dbReference type="Google" id="ProtNLM"/>
    </source>
</evidence>
<keyword evidence="3" id="KW-1185">Reference proteome</keyword>
<dbReference type="RefSeq" id="WP_154474072.1">
    <property type="nucleotide sequence ID" value="NZ_VUMD01000041.1"/>
</dbReference>
<evidence type="ECO:0000313" key="3">
    <source>
        <dbReference type="Proteomes" id="UP000429958"/>
    </source>
</evidence>
<sequence length="288" mass="31800">MQSIFDAITEWLKGLLVEGIMGNLGGLFTNVNEQVGEIAAQVGTTPAAWNAGVFSMIRQLSETVILPIAGLVLTFVMTYELIQMLIEHNNLHNFDTWIFFKWIFKTFVAVMILSNTFNIVMAVFDVSQQVIQQSAGLIQGSTAVTPDVLNDMQTQLEAMELGPLLGIFLQSFFVQFTMTALNIVIFVIVYGRMIEIYLMTSLAPIPFATSVNREVGHMGHNYFKSLFAVGFQGMLIMVCVAIYAVLVQSIATDGDMMNAIWTCVGYTVLLCFVLFKTGSLSKSILGAH</sequence>
<feature type="transmembrane region" description="Helical" evidence="1">
    <location>
        <begin position="64"/>
        <end position="82"/>
    </location>
</feature>
<feature type="transmembrane region" description="Helical" evidence="1">
    <location>
        <begin position="102"/>
        <end position="124"/>
    </location>
</feature>
<gene>
    <name evidence="2" type="ORF">FYJ39_19945</name>
</gene>
<reference evidence="2 3" key="1">
    <citation type="submission" date="2019-08" db="EMBL/GenBank/DDBJ databases">
        <title>In-depth cultivation of the pig gut microbiome towards novel bacterial diversity and tailored functional studies.</title>
        <authorList>
            <person name="Wylensek D."/>
            <person name="Hitch T.C.A."/>
            <person name="Clavel T."/>
        </authorList>
    </citation>
    <scope>NUCLEOTIDE SEQUENCE [LARGE SCALE GENOMIC DNA]</scope>
    <source>
        <strain evidence="2 3">WCA-389-WT-23D1</strain>
    </source>
</reference>
<keyword evidence="1" id="KW-1133">Transmembrane helix</keyword>
<proteinExistence type="predicted"/>
<evidence type="ECO:0000313" key="2">
    <source>
        <dbReference type="EMBL" id="MSS38706.1"/>
    </source>
</evidence>
<keyword evidence="1" id="KW-0472">Membrane</keyword>
<comment type="caution">
    <text evidence="2">The sequence shown here is derived from an EMBL/GenBank/DDBJ whole genome shotgun (WGS) entry which is preliminary data.</text>
</comment>
<protein>
    <recommendedName>
        <fullName evidence="4">TrbL/VirB6 plasmid conjugal transfer protein</fullName>
    </recommendedName>
</protein>
<feature type="transmembrane region" description="Helical" evidence="1">
    <location>
        <begin position="258"/>
        <end position="275"/>
    </location>
</feature>
<dbReference type="Pfam" id="PF19478">
    <property type="entry name" value="TrbL_2"/>
    <property type="match status" value="1"/>
</dbReference>
<accession>A0A7X2NPZ4</accession>
<keyword evidence="1" id="KW-0812">Transmembrane</keyword>
<name>A0A7X2NPZ4_9CLOT</name>
<dbReference type="InterPro" id="IPR045798">
    <property type="entry name" value="TrbL_Firmicutes"/>
</dbReference>
<dbReference type="Proteomes" id="UP000429958">
    <property type="component" value="Unassembled WGS sequence"/>
</dbReference>
<dbReference type="EMBL" id="VUMD01000041">
    <property type="protein sequence ID" value="MSS38706.1"/>
    <property type="molecule type" value="Genomic_DNA"/>
</dbReference>
<feature type="transmembrane region" description="Helical" evidence="1">
    <location>
        <begin position="167"/>
        <end position="190"/>
    </location>
</feature>
<dbReference type="AlphaFoldDB" id="A0A7X2NPZ4"/>